<evidence type="ECO:0000256" key="1">
    <source>
        <dbReference type="SAM" id="MobiDB-lite"/>
    </source>
</evidence>
<dbReference type="EMBL" id="BPLQ01014830">
    <property type="protein sequence ID" value="GIY83497.1"/>
    <property type="molecule type" value="Genomic_DNA"/>
</dbReference>
<accession>A0AAV4WL11</accession>
<name>A0AAV4WL11_9ARAC</name>
<gene>
    <name evidence="2" type="ORF">CDAR_221491</name>
</gene>
<evidence type="ECO:0000313" key="3">
    <source>
        <dbReference type="Proteomes" id="UP001054837"/>
    </source>
</evidence>
<organism evidence="2 3">
    <name type="scientific">Caerostris darwini</name>
    <dbReference type="NCBI Taxonomy" id="1538125"/>
    <lineage>
        <taxon>Eukaryota</taxon>
        <taxon>Metazoa</taxon>
        <taxon>Ecdysozoa</taxon>
        <taxon>Arthropoda</taxon>
        <taxon>Chelicerata</taxon>
        <taxon>Arachnida</taxon>
        <taxon>Araneae</taxon>
        <taxon>Araneomorphae</taxon>
        <taxon>Entelegynae</taxon>
        <taxon>Araneoidea</taxon>
        <taxon>Araneidae</taxon>
        <taxon>Caerostris</taxon>
    </lineage>
</organism>
<proteinExistence type="predicted"/>
<reference evidence="2 3" key="1">
    <citation type="submission" date="2021-06" db="EMBL/GenBank/DDBJ databases">
        <title>Caerostris darwini draft genome.</title>
        <authorList>
            <person name="Kono N."/>
            <person name="Arakawa K."/>
        </authorList>
    </citation>
    <scope>NUCLEOTIDE SEQUENCE [LARGE SCALE GENOMIC DNA]</scope>
</reference>
<dbReference type="Proteomes" id="UP001054837">
    <property type="component" value="Unassembled WGS sequence"/>
</dbReference>
<dbReference type="AlphaFoldDB" id="A0AAV4WL11"/>
<keyword evidence="3" id="KW-1185">Reference proteome</keyword>
<evidence type="ECO:0000313" key="2">
    <source>
        <dbReference type="EMBL" id="GIY83497.1"/>
    </source>
</evidence>
<protein>
    <submittedName>
        <fullName evidence="2">Uncharacterized protein</fullName>
    </submittedName>
</protein>
<feature type="region of interest" description="Disordered" evidence="1">
    <location>
        <begin position="1"/>
        <end position="23"/>
    </location>
</feature>
<sequence>MSASMPPTVHRMASFSSTKVDGESRYTRDFTYPQTKNLPGSNLGIVRATYTHNIDLLLGLPCSLNQIKSCFANIRVIAKHVVIKTRSRNIEHSFFEEQWLGEMAMKD</sequence>
<comment type="caution">
    <text evidence="2">The sequence shown here is derived from an EMBL/GenBank/DDBJ whole genome shotgun (WGS) entry which is preliminary data.</text>
</comment>